<dbReference type="AlphaFoldDB" id="A0A1J4T8S0"/>
<name>A0A1J4T8S0_9BACT</name>
<sequence>METSSQKPSFGQGLELAVIIEKAIANAVKKTNAGSDKVQELISKPGVIFNFFEDLLAEKAEQKSSILRLISGNEQIMIEASDGKATIANAKNTFKSFIDADFKNWGLNTSGSATPEMLLDVHEITENANFAQIFTGLNSDLDKLVMTQAQIIRFCEKHPTWLRQGGYSTFFLIKENNEYFVVHVYVHSGGLHVDVSRFENGIVWSAEYLRRLVAPQLNTSAI</sequence>
<proteinExistence type="predicted"/>
<gene>
    <name evidence="1" type="ORF">AUJ35_02345</name>
</gene>
<evidence type="ECO:0000313" key="2">
    <source>
        <dbReference type="Proteomes" id="UP000182860"/>
    </source>
</evidence>
<dbReference type="Proteomes" id="UP000182860">
    <property type="component" value="Unassembled WGS sequence"/>
</dbReference>
<organism evidence="1 2">
    <name type="scientific">Candidatus Falkowbacteria bacterium CG1_02_41_21</name>
    <dbReference type="NCBI Taxonomy" id="1805147"/>
    <lineage>
        <taxon>Bacteria</taxon>
        <taxon>Candidatus Falkowiibacteriota</taxon>
    </lineage>
</organism>
<evidence type="ECO:0000313" key="1">
    <source>
        <dbReference type="EMBL" id="OIO07291.1"/>
    </source>
</evidence>
<accession>A0A1J4T8S0</accession>
<comment type="caution">
    <text evidence="1">The sequence shown here is derived from an EMBL/GenBank/DDBJ whole genome shotgun (WGS) entry which is preliminary data.</text>
</comment>
<dbReference type="EMBL" id="MNUV01000044">
    <property type="protein sequence ID" value="OIO07291.1"/>
    <property type="molecule type" value="Genomic_DNA"/>
</dbReference>
<protein>
    <submittedName>
        <fullName evidence="1">Uncharacterized protein</fullName>
    </submittedName>
</protein>
<reference evidence="1 2" key="1">
    <citation type="journal article" date="2016" name="Environ. Microbiol.">
        <title>Genomic resolution of a cold subsurface aquifer community provides metabolic insights for novel microbes adapted to high CO concentrations.</title>
        <authorList>
            <person name="Probst A.J."/>
            <person name="Castelle C.J."/>
            <person name="Singh A."/>
            <person name="Brown C.T."/>
            <person name="Anantharaman K."/>
            <person name="Sharon I."/>
            <person name="Hug L.A."/>
            <person name="Burstein D."/>
            <person name="Emerson J.B."/>
            <person name="Thomas B.C."/>
            <person name="Banfield J.F."/>
        </authorList>
    </citation>
    <scope>NUCLEOTIDE SEQUENCE [LARGE SCALE GENOMIC DNA]</scope>
    <source>
        <strain evidence="1">CG1_02_41_21</strain>
    </source>
</reference>